<evidence type="ECO:0000313" key="2">
    <source>
        <dbReference type="Proteomes" id="UP000594462"/>
    </source>
</evidence>
<dbReference type="Proteomes" id="UP000594462">
    <property type="component" value="Segment"/>
</dbReference>
<gene>
    <name evidence="1" type="ORF">Possum_00045</name>
</gene>
<sequence>MTLEVNAKVTLEVELRDLGNWSDDCTIEQIHTQASRAAQSQLQKALAGWAGPGPTFKSIEITTQEVKK</sequence>
<dbReference type="EMBL" id="MN812687">
    <property type="protein sequence ID" value="QPL10886.1"/>
    <property type="molecule type" value="Genomic_DNA"/>
</dbReference>
<proteinExistence type="predicted"/>
<evidence type="ECO:0000313" key="1">
    <source>
        <dbReference type="EMBL" id="QPL10886.1"/>
    </source>
</evidence>
<name>A0A7T0LW38_9CAUD</name>
<protein>
    <submittedName>
        <fullName evidence="1">Uncharacterized protein</fullName>
    </submittedName>
</protein>
<keyword evidence="2" id="KW-1185">Reference proteome</keyword>
<reference evidence="1 2" key="1">
    <citation type="submission" date="2019-12" db="EMBL/GenBank/DDBJ databases">
        <authorList>
            <person name="Shneider M.M."/>
            <person name="Evseev P.V."/>
            <person name="Lukianova A.A."/>
            <person name="Kabilov M.R."/>
            <person name="Miroshnikov K.A."/>
        </authorList>
    </citation>
    <scope>NUCLEOTIDE SEQUENCE [LARGE SCALE GENOMIC DNA]</scope>
</reference>
<accession>A0A7T0LW38</accession>
<organism evidence="1 2">
    <name type="scientific">Pectobacterium phage Possum</name>
    <dbReference type="NCBI Taxonomy" id="2686301"/>
    <lineage>
        <taxon>Viruses</taxon>
        <taxon>Duplodnaviria</taxon>
        <taxon>Heunggongvirae</taxon>
        <taxon>Uroviricota</taxon>
        <taxon>Caudoviricetes</taxon>
        <taxon>Schitoviridae</taxon>
        <taxon>Cbunavirus</taxon>
        <taxon>Cbunavirus possum</taxon>
    </lineage>
</organism>